<feature type="transmembrane region" description="Helical" evidence="6">
    <location>
        <begin position="132"/>
        <end position="148"/>
    </location>
</feature>
<evidence type="ECO:0000256" key="6">
    <source>
        <dbReference type="SAM" id="Phobius"/>
    </source>
</evidence>
<dbReference type="PIRSF" id="PIRSF006060">
    <property type="entry name" value="AA_transporter"/>
    <property type="match status" value="1"/>
</dbReference>
<feature type="transmembrane region" description="Helical" evidence="6">
    <location>
        <begin position="20"/>
        <end position="45"/>
    </location>
</feature>
<dbReference type="Pfam" id="PF13520">
    <property type="entry name" value="AA_permease_2"/>
    <property type="match status" value="1"/>
</dbReference>
<dbReference type="InterPro" id="IPR002293">
    <property type="entry name" value="AA/rel_permease1"/>
</dbReference>
<comment type="caution">
    <text evidence="7">The sequence shown here is derived from an EMBL/GenBank/DDBJ whole genome shotgun (WGS) entry which is preliminary data.</text>
</comment>
<keyword evidence="3 6" id="KW-0812">Transmembrane</keyword>
<feature type="transmembrane region" description="Helical" evidence="6">
    <location>
        <begin position="343"/>
        <end position="365"/>
    </location>
</feature>
<evidence type="ECO:0000313" key="7">
    <source>
        <dbReference type="EMBL" id="MFD1660513.1"/>
    </source>
</evidence>
<evidence type="ECO:0000256" key="1">
    <source>
        <dbReference type="ARBA" id="ARBA00004651"/>
    </source>
</evidence>
<dbReference type="EMBL" id="JBHUDX010000053">
    <property type="protein sequence ID" value="MFD1660513.1"/>
    <property type="molecule type" value="Genomic_DNA"/>
</dbReference>
<feature type="transmembrane region" description="Helical" evidence="6">
    <location>
        <begin position="287"/>
        <end position="307"/>
    </location>
</feature>
<dbReference type="PANTHER" id="PTHR42770:SF16">
    <property type="entry name" value="AMINO ACID PERMEASE"/>
    <property type="match status" value="1"/>
</dbReference>
<evidence type="ECO:0000256" key="3">
    <source>
        <dbReference type="ARBA" id="ARBA00022692"/>
    </source>
</evidence>
<evidence type="ECO:0000256" key="4">
    <source>
        <dbReference type="ARBA" id="ARBA00022989"/>
    </source>
</evidence>
<dbReference type="Proteomes" id="UP001597261">
    <property type="component" value="Unassembled WGS sequence"/>
</dbReference>
<feature type="transmembrane region" description="Helical" evidence="6">
    <location>
        <begin position="437"/>
        <end position="455"/>
    </location>
</feature>
<accession>A0ABW4IUD2</accession>
<feature type="transmembrane region" description="Helical" evidence="6">
    <location>
        <begin position="200"/>
        <end position="223"/>
    </location>
</feature>
<reference evidence="8" key="1">
    <citation type="journal article" date="2019" name="Int. J. Syst. Evol. Microbiol.">
        <title>The Global Catalogue of Microorganisms (GCM) 10K type strain sequencing project: providing services to taxonomists for standard genome sequencing and annotation.</title>
        <authorList>
            <consortium name="The Broad Institute Genomics Platform"/>
            <consortium name="The Broad Institute Genome Sequencing Center for Infectious Disease"/>
            <person name="Wu L."/>
            <person name="Ma J."/>
        </authorList>
    </citation>
    <scope>NUCLEOTIDE SEQUENCE [LARGE SCALE GENOMIC DNA]</scope>
    <source>
        <strain evidence="8">CGMCC 1.12470</strain>
    </source>
</reference>
<sequence>MKDRPGPAPGPAPTLTTAKIVFLVVAAVAPMAAVVGTVPLAFALGTGSGVPAAYALAGVVLLCFAAGYAAMGRHIVSTGGFYAYLRHGLGRVPAVCGAFVAALAYNAFTCGLIGACAYFTRLALQDLAHITVPWPLLAAVVLLLVALLGRRQIDLSARMLALLLGAEMAVLAVLDVAITAHKGASAFPATSFSPHTATHGALGVTLMFAFISFLGFESAALYGEEARDPKRSVPRAVYASVVLIAVFYGLTSWIAVGGIGPDHLRERSGTELGSLFFSLNTQYVAQWVTKVMEVAMCTSLFASTLSVHNACSRYMYALGRDRVLPVALGTPHRRTAAPSAASLLQVLLDAVVVAAFAAAGLHPYLNLATSMLGLGTVGIIALQAAAALSIVVYFRRHRAIGHWWTGLVAPLLGAAGLLAALVLVLRNFTTLSGTSSAVVHALPWLLLVAVAAGAWRAAWMRSRAVTAYDRLAATDAAGERNAAMEPARPAAGALDGLSA</sequence>
<keyword evidence="4 6" id="KW-1133">Transmembrane helix</keyword>
<evidence type="ECO:0000256" key="2">
    <source>
        <dbReference type="ARBA" id="ARBA00022475"/>
    </source>
</evidence>
<protein>
    <submittedName>
        <fullName evidence="7">APC family permease</fullName>
    </submittedName>
</protein>
<feature type="transmembrane region" description="Helical" evidence="6">
    <location>
        <begin position="406"/>
        <end position="425"/>
    </location>
</feature>
<evidence type="ECO:0000313" key="8">
    <source>
        <dbReference type="Proteomes" id="UP001597261"/>
    </source>
</evidence>
<evidence type="ECO:0000256" key="5">
    <source>
        <dbReference type="ARBA" id="ARBA00023136"/>
    </source>
</evidence>
<dbReference type="InterPro" id="IPR050367">
    <property type="entry name" value="APC_superfamily"/>
</dbReference>
<name>A0ABW4IUD2_9ACTN</name>
<feature type="transmembrane region" description="Helical" evidence="6">
    <location>
        <begin position="235"/>
        <end position="256"/>
    </location>
</feature>
<comment type="subcellular location">
    <subcellularLocation>
        <location evidence="1">Cell membrane</location>
        <topology evidence="1">Multi-pass membrane protein</topology>
    </subcellularLocation>
</comment>
<dbReference type="Gene3D" id="1.20.1740.10">
    <property type="entry name" value="Amino acid/polyamine transporter I"/>
    <property type="match status" value="1"/>
</dbReference>
<keyword evidence="2" id="KW-1003">Cell membrane</keyword>
<feature type="transmembrane region" description="Helical" evidence="6">
    <location>
        <begin position="92"/>
        <end position="120"/>
    </location>
</feature>
<dbReference type="RefSeq" id="WP_381084691.1">
    <property type="nucleotide sequence ID" value="NZ_JBHUDX010000053.1"/>
</dbReference>
<gene>
    <name evidence="7" type="ORF">ACFSL4_20450</name>
</gene>
<organism evidence="7 8">
    <name type="scientific">Streptomyces caeni</name>
    <dbReference type="NCBI Taxonomy" id="2307231"/>
    <lineage>
        <taxon>Bacteria</taxon>
        <taxon>Bacillati</taxon>
        <taxon>Actinomycetota</taxon>
        <taxon>Actinomycetes</taxon>
        <taxon>Kitasatosporales</taxon>
        <taxon>Streptomycetaceae</taxon>
        <taxon>Streptomyces</taxon>
    </lineage>
</organism>
<feature type="transmembrane region" description="Helical" evidence="6">
    <location>
        <begin position="51"/>
        <end position="71"/>
    </location>
</feature>
<keyword evidence="5 6" id="KW-0472">Membrane</keyword>
<feature type="transmembrane region" description="Helical" evidence="6">
    <location>
        <begin position="160"/>
        <end position="180"/>
    </location>
</feature>
<feature type="transmembrane region" description="Helical" evidence="6">
    <location>
        <begin position="371"/>
        <end position="394"/>
    </location>
</feature>
<keyword evidence="8" id="KW-1185">Reference proteome</keyword>
<dbReference type="PANTHER" id="PTHR42770">
    <property type="entry name" value="AMINO ACID TRANSPORTER-RELATED"/>
    <property type="match status" value="1"/>
</dbReference>
<proteinExistence type="predicted"/>